<keyword evidence="10" id="KW-0718">Serine biosynthesis</keyword>
<evidence type="ECO:0000256" key="7">
    <source>
        <dbReference type="ARBA" id="ARBA00022605"/>
    </source>
</evidence>
<keyword evidence="7" id="KW-0028">Amino-acid biosynthesis</keyword>
<dbReference type="SUPFAM" id="SSF53383">
    <property type="entry name" value="PLP-dependent transferases"/>
    <property type="match status" value="1"/>
</dbReference>
<dbReference type="GO" id="GO:0006564">
    <property type="term" value="P:L-serine biosynthetic process"/>
    <property type="evidence" value="ECO:0007669"/>
    <property type="project" value="UniProtKB-KW"/>
</dbReference>
<organism evidence="15 16">
    <name type="scientific">Candidatus Roizmanbacteria bacterium CG23_combo_of_CG06-09_8_20_14_all_35_49</name>
    <dbReference type="NCBI Taxonomy" id="1974863"/>
    <lineage>
        <taxon>Bacteria</taxon>
        <taxon>Candidatus Roizmaniibacteriota</taxon>
    </lineage>
</organism>
<dbReference type="Pfam" id="PF00266">
    <property type="entry name" value="Aminotran_5"/>
    <property type="match status" value="1"/>
</dbReference>
<keyword evidence="6 15" id="KW-0032">Aminotransferase</keyword>
<evidence type="ECO:0000256" key="13">
    <source>
        <dbReference type="ARBA" id="ARBA00049007"/>
    </source>
</evidence>
<gene>
    <name evidence="15" type="ORF">COX47_01800</name>
</gene>
<dbReference type="Proteomes" id="UP000231025">
    <property type="component" value="Unassembled WGS sequence"/>
</dbReference>
<accession>A0A2G9Y770</accession>
<dbReference type="GO" id="GO:0019265">
    <property type="term" value="P:glycine biosynthetic process, by transamination of glyoxylate"/>
    <property type="evidence" value="ECO:0007669"/>
    <property type="project" value="TreeGrafter"/>
</dbReference>
<evidence type="ECO:0000259" key="14">
    <source>
        <dbReference type="Pfam" id="PF00266"/>
    </source>
</evidence>
<dbReference type="InterPro" id="IPR015424">
    <property type="entry name" value="PyrdxlP-dep_Trfase"/>
</dbReference>
<keyword evidence="5" id="KW-0963">Cytoplasm</keyword>
<dbReference type="InterPro" id="IPR022278">
    <property type="entry name" value="Pser_aminoTfrase"/>
</dbReference>
<name>A0A2G9Y770_9BACT</name>
<evidence type="ECO:0000256" key="3">
    <source>
        <dbReference type="ARBA" id="ARBA00006904"/>
    </source>
</evidence>
<dbReference type="GO" id="GO:0004648">
    <property type="term" value="F:O-phospho-L-serine:2-oxoglutarate aminotransferase activity"/>
    <property type="evidence" value="ECO:0007669"/>
    <property type="project" value="UniProtKB-EC"/>
</dbReference>
<comment type="caution">
    <text evidence="15">The sequence shown here is derived from an EMBL/GenBank/DDBJ whole genome shotgun (WGS) entry which is preliminary data.</text>
</comment>
<dbReference type="InterPro" id="IPR015422">
    <property type="entry name" value="PyrdxlP-dep_Trfase_small"/>
</dbReference>
<comment type="cofactor">
    <cofactor evidence="1">
        <name>pyridoxal 5'-phosphate</name>
        <dbReference type="ChEBI" id="CHEBI:597326"/>
    </cofactor>
</comment>
<dbReference type="PIRSF" id="PIRSF000525">
    <property type="entry name" value="SerC"/>
    <property type="match status" value="1"/>
</dbReference>
<evidence type="ECO:0000256" key="12">
    <source>
        <dbReference type="ARBA" id="ARBA00047630"/>
    </source>
</evidence>
<dbReference type="AlphaFoldDB" id="A0A2G9Y770"/>
<dbReference type="Gene3D" id="3.40.640.10">
    <property type="entry name" value="Type I PLP-dependent aspartate aminotransferase-like (Major domain)"/>
    <property type="match status" value="1"/>
</dbReference>
<dbReference type="InterPro" id="IPR015421">
    <property type="entry name" value="PyrdxlP-dep_Trfase_major"/>
</dbReference>
<evidence type="ECO:0000256" key="5">
    <source>
        <dbReference type="ARBA" id="ARBA00022490"/>
    </source>
</evidence>
<dbReference type="GO" id="GO:0008453">
    <property type="term" value="F:alanine-glyoxylate transaminase activity"/>
    <property type="evidence" value="ECO:0007669"/>
    <property type="project" value="TreeGrafter"/>
</dbReference>
<dbReference type="GO" id="GO:0004760">
    <property type="term" value="F:L-serine-pyruvate transaminase activity"/>
    <property type="evidence" value="ECO:0007669"/>
    <property type="project" value="TreeGrafter"/>
</dbReference>
<evidence type="ECO:0000256" key="1">
    <source>
        <dbReference type="ARBA" id="ARBA00001933"/>
    </source>
</evidence>
<evidence type="ECO:0000256" key="9">
    <source>
        <dbReference type="ARBA" id="ARBA00022898"/>
    </source>
</evidence>
<evidence type="ECO:0000313" key="16">
    <source>
        <dbReference type="Proteomes" id="UP000231025"/>
    </source>
</evidence>
<reference evidence="15 16" key="1">
    <citation type="submission" date="2017-09" db="EMBL/GenBank/DDBJ databases">
        <title>Depth-based differentiation of microbial function through sediment-hosted aquifers and enrichment of novel symbionts in the deep terrestrial subsurface.</title>
        <authorList>
            <person name="Probst A.J."/>
            <person name="Ladd B."/>
            <person name="Jarett J.K."/>
            <person name="Geller-Mcgrath D.E."/>
            <person name="Sieber C.M."/>
            <person name="Emerson J.B."/>
            <person name="Anantharaman K."/>
            <person name="Thomas B.C."/>
            <person name="Malmstrom R."/>
            <person name="Stieglmeier M."/>
            <person name="Klingl A."/>
            <person name="Woyke T."/>
            <person name="Ryan C.M."/>
            <person name="Banfield J.F."/>
        </authorList>
    </citation>
    <scope>NUCLEOTIDE SEQUENCE [LARGE SCALE GENOMIC DNA]</scope>
    <source>
        <strain evidence="15">CG23_combo_of_CG06-09_8_20_14_all_35_49</strain>
    </source>
</reference>
<evidence type="ECO:0000256" key="2">
    <source>
        <dbReference type="ARBA" id="ARBA00005099"/>
    </source>
</evidence>
<evidence type="ECO:0000313" key="15">
    <source>
        <dbReference type="EMBL" id="PIP15046.1"/>
    </source>
</evidence>
<evidence type="ECO:0000256" key="11">
    <source>
        <dbReference type="ARBA" id="ARBA00031421"/>
    </source>
</evidence>
<dbReference type="PANTHER" id="PTHR21152">
    <property type="entry name" value="AMINOTRANSFERASE CLASS V"/>
    <property type="match status" value="1"/>
</dbReference>
<dbReference type="Gene3D" id="3.90.1150.10">
    <property type="entry name" value="Aspartate Aminotransferase, domain 1"/>
    <property type="match status" value="1"/>
</dbReference>
<evidence type="ECO:0000256" key="4">
    <source>
        <dbReference type="ARBA" id="ARBA00013030"/>
    </source>
</evidence>
<comment type="similarity">
    <text evidence="3">Belongs to the class-V pyridoxal-phosphate-dependent aminotransferase family. SerC subfamily.</text>
</comment>
<comment type="pathway">
    <text evidence="2">Amino-acid biosynthesis; L-serine biosynthesis; L-serine from 3-phospho-D-glycerate: step 2/3.</text>
</comment>
<proteinExistence type="inferred from homology"/>
<dbReference type="PANTHER" id="PTHR21152:SF40">
    <property type="entry name" value="ALANINE--GLYOXYLATE AMINOTRANSFERASE"/>
    <property type="match status" value="1"/>
</dbReference>
<protein>
    <recommendedName>
        <fullName evidence="4">phosphoserine transaminase</fullName>
        <ecNumber evidence="4">2.6.1.52</ecNumber>
    </recommendedName>
    <alternativeName>
        <fullName evidence="11">Phosphohydroxythreonine aminotransferase</fullName>
    </alternativeName>
</protein>
<comment type="catalytic activity">
    <reaction evidence="13">
        <text>O-phospho-L-serine + 2-oxoglutarate = 3-phosphooxypyruvate + L-glutamate</text>
        <dbReference type="Rhea" id="RHEA:14329"/>
        <dbReference type="ChEBI" id="CHEBI:16810"/>
        <dbReference type="ChEBI" id="CHEBI:18110"/>
        <dbReference type="ChEBI" id="CHEBI:29985"/>
        <dbReference type="ChEBI" id="CHEBI:57524"/>
        <dbReference type="EC" id="2.6.1.52"/>
    </reaction>
</comment>
<dbReference type="EMBL" id="PCRE01000026">
    <property type="protein sequence ID" value="PIP15046.1"/>
    <property type="molecule type" value="Genomic_DNA"/>
</dbReference>
<comment type="catalytic activity">
    <reaction evidence="12">
        <text>4-(phosphooxy)-L-threonine + 2-oxoglutarate = (R)-3-hydroxy-2-oxo-4-phosphooxybutanoate + L-glutamate</text>
        <dbReference type="Rhea" id="RHEA:16573"/>
        <dbReference type="ChEBI" id="CHEBI:16810"/>
        <dbReference type="ChEBI" id="CHEBI:29985"/>
        <dbReference type="ChEBI" id="CHEBI:58452"/>
        <dbReference type="ChEBI" id="CHEBI:58538"/>
        <dbReference type="EC" id="2.6.1.52"/>
    </reaction>
</comment>
<evidence type="ECO:0000256" key="6">
    <source>
        <dbReference type="ARBA" id="ARBA00022576"/>
    </source>
</evidence>
<dbReference type="EC" id="2.6.1.52" evidence="4"/>
<feature type="domain" description="Aminotransferase class V" evidence="14">
    <location>
        <begin position="6"/>
        <end position="319"/>
    </location>
</feature>
<sequence length="364" mass="41758">MKKIFFTPGPSQIFPTIPKHLKEALRKDILSLSHRSSRFKKIFYKTVDDLRQLLNIPKSHHIFFLSSGTEVMERVIENCVEKHSFHFVNGGFSQRFFETAIELKKVPFRHQVAWGDGFDFDKVEINKKTELICVTQNETSTGVALDKKDIVLLKKNHPDKLLAVDIVSSAPYVNIDYSFADLVFFSVQKGFGLPAGLAVLIVSPEAIEKSKYLINKGVNVGSYHNFINLLKYADKGQTPETPNVLAIYLLGQVIKDMFKLGIRNIRKAIEKKANILYNFFEENNLYRPFIKQSRFRSKTVIVVEVKNGSSNIIKKLTNKGYIVGNGYQKFKDKQIRIANFPAHSLASVKQLLVYFKKYERQKNL</sequence>
<keyword evidence="8 15" id="KW-0808">Transferase</keyword>
<evidence type="ECO:0000256" key="8">
    <source>
        <dbReference type="ARBA" id="ARBA00022679"/>
    </source>
</evidence>
<keyword evidence="9" id="KW-0663">Pyridoxal phosphate</keyword>
<evidence type="ECO:0000256" key="10">
    <source>
        <dbReference type="ARBA" id="ARBA00023299"/>
    </source>
</evidence>
<dbReference type="InterPro" id="IPR000192">
    <property type="entry name" value="Aminotrans_V_dom"/>
</dbReference>
<dbReference type="UniPathway" id="UPA00135">
    <property type="reaction ID" value="UER00197"/>
</dbReference>